<protein>
    <recommendedName>
        <fullName evidence="1">Glycosyltransferase 2-like domain-containing protein</fullName>
    </recommendedName>
</protein>
<comment type="caution">
    <text evidence="2">The sequence shown here is derived from an EMBL/GenBank/DDBJ whole genome shotgun (WGS) entry which is preliminary data.</text>
</comment>
<dbReference type="InterPro" id="IPR029044">
    <property type="entry name" value="Nucleotide-diphossugar_trans"/>
</dbReference>
<dbReference type="PANTHER" id="PTHR22916:SF3">
    <property type="entry name" value="UDP-GLCNAC:BETAGAL BETA-1,3-N-ACETYLGLUCOSAMINYLTRANSFERASE-LIKE PROTEIN 1"/>
    <property type="match status" value="1"/>
</dbReference>
<dbReference type="CDD" id="cd00761">
    <property type="entry name" value="Glyco_tranf_GTA_type"/>
    <property type="match status" value="1"/>
</dbReference>
<evidence type="ECO:0000259" key="1">
    <source>
        <dbReference type="Pfam" id="PF00535"/>
    </source>
</evidence>
<sequence>MPFFSVIIPTKARPDMVDIALYSLHHQTFSDFEVIITDDYDDAALSCKEVVEKYQDKRFMYVHPPDEPVLGMCGNWSYGLHAAAGRYIGFLQDKMYMYTESLQHLHACIVQEDFPDMINWGWDFYDIDQDNDSYAGILRRYDWTDTWEHRDPEVEIQKKLEFSRGNYQFPGGIPGCGSLLGGVIRKEILHQIECRYGDVFNFFNPDYGPPILLLSEIESLIFHHDHLFVAIPLQDSEGLRHSVSYEAACRFQESSPCGVERLRYATVPHLRITNVNMISADYNYTMHLLGREDRCREENVLKGILKDAAQIIYEHQSDYETENEKMKNFCHDRNLPYTILPEYGAMQAPPAAYGGSMKSWLRSAFLKYIPRRLQAPLRNSIVSHDYWLYCRSPKESIIRDRR</sequence>
<dbReference type="SUPFAM" id="SSF53448">
    <property type="entry name" value="Nucleotide-diphospho-sugar transferases"/>
    <property type="match status" value="1"/>
</dbReference>
<reference evidence="2 3" key="1">
    <citation type="submission" date="2011-08" db="EMBL/GenBank/DDBJ databases">
        <title>The Genome Sequence of Selenomonas noxia F0398.</title>
        <authorList>
            <consortium name="The Broad Institute Genome Sequencing Platform"/>
            <person name="Earl A."/>
            <person name="Ward D."/>
            <person name="Feldgarden M."/>
            <person name="Gevers D."/>
            <person name="Izard J."/>
            <person name="Ganesan A."/>
            <person name="Blanton J.M."/>
            <person name="Baranova O.V."/>
            <person name="Tanner A.C."/>
            <person name="Dewhirst F.E."/>
            <person name="Young S.K."/>
            <person name="Zeng Q."/>
            <person name="Gargeya S."/>
            <person name="Fitzgerald M."/>
            <person name="Haas B."/>
            <person name="Abouelleil A."/>
            <person name="Alvarado L."/>
            <person name="Arachchi H.M."/>
            <person name="Berlin A."/>
            <person name="Brown A."/>
            <person name="Chapman S.B."/>
            <person name="Chen Z."/>
            <person name="Dunbar C."/>
            <person name="Freedman E."/>
            <person name="Gearin G."/>
            <person name="Gellesch M."/>
            <person name="Goldberg J."/>
            <person name="Griggs A."/>
            <person name="Gujja S."/>
            <person name="Heiman D."/>
            <person name="Howarth C."/>
            <person name="Larson L."/>
            <person name="Lui A."/>
            <person name="MacDonald P.J.P."/>
            <person name="Montmayeur A."/>
            <person name="Murphy C."/>
            <person name="Neiman D."/>
            <person name="Pearson M."/>
            <person name="Priest M."/>
            <person name="Roberts A."/>
            <person name="Saif S."/>
            <person name="Shea T."/>
            <person name="Shenoy N."/>
            <person name="Sisk P."/>
            <person name="Stolte C."/>
            <person name="Sykes S."/>
            <person name="Wortman J."/>
            <person name="Nusbaum C."/>
            <person name="Birren B."/>
        </authorList>
    </citation>
    <scope>NUCLEOTIDE SEQUENCE [LARGE SCALE GENOMIC DNA]</scope>
    <source>
        <strain evidence="2 3">F0398</strain>
    </source>
</reference>
<dbReference type="Gene3D" id="3.90.550.10">
    <property type="entry name" value="Spore Coat Polysaccharide Biosynthesis Protein SpsA, Chain A"/>
    <property type="match status" value="1"/>
</dbReference>
<name>A0ABN0DNL2_9FIRM</name>
<proteinExistence type="predicted"/>
<dbReference type="PANTHER" id="PTHR22916">
    <property type="entry name" value="GLYCOSYLTRANSFERASE"/>
    <property type="match status" value="1"/>
</dbReference>
<gene>
    <name evidence="2" type="ORF">HMPREF9432_01587</name>
</gene>
<accession>A0ABN0DNL2</accession>
<dbReference type="EMBL" id="ADGH01000016">
    <property type="protein sequence ID" value="EHG23913.1"/>
    <property type="molecule type" value="Genomic_DNA"/>
</dbReference>
<evidence type="ECO:0000313" key="2">
    <source>
        <dbReference type="EMBL" id="EHG23913.1"/>
    </source>
</evidence>
<keyword evidence="3" id="KW-1185">Reference proteome</keyword>
<organism evidence="2 3">
    <name type="scientific">Selenomonas noxia F0398</name>
    <dbReference type="NCBI Taxonomy" id="702437"/>
    <lineage>
        <taxon>Bacteria</taxon>
        <taxon>Bacillati</taxon>
        <taxon>Bacillota</taxon>
        <taxon>Negativicutes</taxon>
        <taxon>Selenomonadales</taxon>
        <taxon>Selenomonadaceae</taxon>
        <taxon>Selenomonas</taxon>
    </lineage>
</organism>
<dbReference type="InterPro" id="IPR001173">
    <property type="entry name" value="Glyco_trans_2-like"/>
</dbReference>
<dbReference type="Pfam" id="PF00535">
    <property type="entry name" value="Glycos_transf_2"/>
    <property type="match status" value="1"/>
</dbReference>
<feature type="domain" description="Glycosyltransferase 2-like" evidence="1">
    <location>
        <begin position="5"/>
        <end position="106"/>
    </location>
</feature>
<evidence type="ECO:0000313" key="3">
    <source>
        <dbReference type="Proteomes" id="UP000003175"/>
    </source>
</evidence>
<dbReference type="RefSeq" id="WP_006696807.1">
    <property type="nucleotide sequence ID" value="NZ_JH376860.1"/>
</dbReference>
<dbReference type="Proteomes" id="UP000003175">
    <property type="component" value="Unassembled WGS sequence"/>
</dbReference>